<proteinExistence type="predicted"/>
<keyword evidence="4" id="KW-1185">Reference proteome</keyword>
<dbReference type="Gene3D" id="3.40.50.2000">
    <property type="entry name" value="Glycogen Phosphorylase B"/>
    <property type="match status" value="2"/>
</dbReference>
<evidence type="ECO:0000313" key="4">
    <source>
        <dbReference type="Proteomes" id="UP001497497"/>
    </source>
</evidence>
<dbReference type="PANTHER" id="PTHR46660">
    <property type="match status" value="1"/>
</dbReference>
<organism evidence="3 4">
    <name type="scientific">Lymnaea stagnalis</name>
    <name type="common">Great pond snail</name>
    <name type="synonym">Helix stagnalis</name>
    <dbReference type="NCBI Taxonomy" id="6523"/>
    <lineage>
        <taxon>Eukaryota</taxon>
        <taxon>Metazoa</taxon>
        <taxon>Spiralia</taxon>
        <taxon>Lophotrochozoa</taxon>
        <taxon>Mollusca</taxon>
        <taxon>Gastropoda</taxon>
        <taxon>Heterobranchia</taxon>
        <taxon>Euthyneura</taxon>
        <taxon>Panpulmonata</taxon>
        <taxon>Hygrophila</taxon>
        <taxon>Lymnaeoidea</taxon>
        <taxon>Lymnaeidae</taxon>
        <taxon>Lymnaea</taxon>
    </lineage>
</organism>
<reference evidence="3 4" key="1">
    <citation type="submission" date="2024-04" db="EMBL/GenBank/DDBJ databases">
        <authorList>
            <consortium name="Genoscope - CEA"/>
            <person name="William W."/>
        </authorList>
    </citation>
    <scope>NUCLEOTIDE SEQUENCE [LARGE SCALE GENOMIC DNA]</scope>
</reference>
<dbReference type="Pfam" id="PF00534">
    <property type="entry name" value="Glycos_transf_1"/>
    <property type="match status" value="1"/>
</dbReference>
<dbReference type="Proteomes" id="UP001497497">
    <property type="component" value="Unassembled WGS sequence"/>
</dbReference>
<dbReference type="AlphaFoldDB" id="A0AAV2HV32"/>
<evidence type="ECO:0000256" key="1">
    <source>
        <dbReference type="ARBA" id="ARBA00022676"/>
    </source>
</evidence>
<sequence length="394" mass="44085">MDFELISRRFPRGMPHTLVLLSPLAKRGGNYCTIKRLRNHLKSHGYMCHLEDPKLFRSRREFSTVVDKDNIGVLIGIHALRTGPFMKDSNMPYILILGGTDINEFSKDPDALHIMTEVIMKAKFVVCFSTIIRDKAITLWPRVCLSKLVLIPQAVHINMSSFNLMMYLSGRPEVSCLTSSHQRPIVFVFVGGIRPVKNPVYLVPTFQDWHERDKRVILLIVGPKLDENYCSRVFEPAINKRPGIVYIPGLAMEDTHAIIAQSFALVNTSDSEGMCLAILEAMQIGVPVLARNIPGNKAIIKDGCTGFLFDSPQGFLKKAESLTQSVEACQMITRNAKDYVSQQHNLESERKAYVGLLEHCIQGILANAPETPKGTSSISEQLVNQVPVMADVNH</sequence>
<dbReference type="EMBL" id="CAXITT010000258">
    <property type="protein sequence ID" value="CAL1537334.1"/>
    <property type="molecule type" value="Genomic_DNA"/>
</dbReference>
<dbReference type="GO" id="GO:0016757">
    <property type="term" value="F:glycosyltransferase activity"/>
    <property type="evidence" value="ECO:0007669"/>
    <property type="project" value="UniProtKB-KW"/>
</dbReference>
<dbReference type="InterPro" id="IPR052622">
    <property type="entry name" value="Glycosyltransferase_G1"/>
</dbReference>
<name>A0AAV2HV32_LYMST</name>
<dbReference type="SUPFAM" id="SSF53756">
    <property type="entry name" value="UDP-Glycosyltransferase/glycogen phosphorylase"/>
    <property type="match status" value="1"/>
</dbReference>
<feature type="domain" description="Glycosyl transferase family 1" evidence="2">
    <location>
        <begin position="182"/>
        <end position="337"/>
    </location>
</feature>
<dbReference type="InterPro" id="IPR001296">
    <property type="entry name" value="Glyco_trans_1"/>
</dbReference>
<dbReference type="PANTHER" id="PTHR46660:SF2">
    <property type="entry name" value="GLYCOSYLTRANSFERASE 1 DOMAIN-CONTAINING PROTEIN 1"/>
    <property type="match status" value="1"/>
</dbReference>
<accession>A0AAV2HV32</accession>
<keyword evidence="1" id="KW-0808">Transferase</keyword>
<dbReference type="CDD" id="cd03801">
    <property type="entry name" value="GT4_PimA-like"/>
    <property type="match status" value="1"/>
</dbReference>
<protein>
    <recommendedName>
        <fullName evidence="2">Glycosyl transferase family 1 domain-containing protein</fullName>
    </recommendedName>
</protein>
<comment type="caution">
    <text evidence="3">The sequence shown here is derived from an EMBL/GenBank/DDBJ whole genome shotgun (WGS) entry which is preliminary data.</text>
</comment>
<evidence type="ECO:0000259" key="2">
    <source>
        <dbReference type="Pfam" id="PF00534"/>
    </source>
</evidence>
<gene>
    <name evidence="3" type="ORF">GSLYS_00011247001</name>
</gene>
<evidence type="ECO:0000313" key="3">
    <source>
        <dbReference type="EMBL" id="CAL1537334.1"/>
    </source>
</evidence>
<keyword evidence="1" id="KW-0328">Glycosyltransferase</keyword>